<dbReference type="OrthoDB" id="36613at2157"/>
<keyword evidence="2" id="KW-1185">Reference proteome</keyword>
<accession>D7DA85</accession>
<reference evidence="1 2" key="2">
    <citation type="journal article" date="2011" name="Stand. Genomic Sci.">
        <title>Complete genome sequence of Staphylothermus hellenicus P8.</title>
        <authorList>
            <person name="Anderson I."/>
            <person name="Wirth R."/>
            <person name="Lucas S."/>
            <person name="Copeland A."/>
            <person name="Lapidus A."/>
            <person name="Cheng J.F."/>
            <person name="Goodwin L."/>
            <person name="Pitluck S."/>
            <person name="Davenport K."/>
            <person name="Detter J.C."/>
            <person name="Han C."/>
            <person name="Tapia R."/>
            <person name="Land M."/>
            <person name="Hauser L."/>
            <person name="Pati A."/>
            <person name="Mikhailova N."/>
            <person name="Woyke T."/>
            <person name="Klenk H.P."/>
            <person name="Kyrpides N."/>
            <person name="Ivanova N."/>
        </authorList>
    </citation>
    <scope>NUCLEOTIDE SEQUENCE [LARGE SCALE GENOMIC DNA]</scope>
    <source>
        <strain evidence="2">DSM 12710 / JCM 10830 / BK20S6-10-b1 / P8</strain>
    </source>
</reference>
<proteinExistence type="predicted"/>
<dbReference type="EMBL" id="CP002051">
    <property type="protein sequence ID" value="ADI32681.1"/>
    <property type="molecule type" value="Genomic_DNA"/>
</dbReference>
<dbReference type="AlphaFoldDB" id="D7DA85"/>
<dbReference type="eggNOG" id="arCOG04283">
    <property type="taxonomic scope" value="Archaea"/>
</dbReference>
<dbReference type="STRING" id="591019.Shell_1593"/>
<name>D7DA85_STAHD</name>
<evidence type="ECO:0000313" key="1">
    <source>
        <dbReference type="EMBL" id="ADI32681.1"/>
    </source>
</evidence>
<dbReference type="Proteomes" id="UP000002573">
    <property type="component" value="Chromosome"/>
</dbReference>
<organism evidence="1 2">
    <name type="scientific">Staphylothermus hellenicus (strain DSM 12710 / JCM 10830 / BK20S6-10-b1 / P8)</name>
    <dbReference type="NCBI Taxonomy" id="591019"/>
    <lineage>
        <taxon>Archaea</taxon>
        <taxon>Thermoproteota</taxon>
        <taxon>Thermoprotei</taxon>
        <taxon>Desulfurococcales</taxon>
        <taxon>Desulfurococcaceae</taxon>
        <taxon>Staphylothermus</taxon>
    </lineage>
</organism>
<evidence type="ECO:0008006" key="3">
    <source>
        <dbReference type="Google" id="ProtNLM"/>
    </source>
</evidence>
<dbReference type="RefSeq" id="WP_013143878.1">
    <property type="nucleotide sequence ID" value="NC_014205.1"/>
</dbReference>
<dbReference type="GeneID" id="9234886"/>
<reference evidence="2" key="1">
    <citation type="submission" date="2010-05" db="EMBL/GenBank/DDBJ databases">
        <title>Complete sequence of Staphylothermus hellenicus DSM 12710.</title>
        <authorList>
            <consortium name="US DOE Joint Genome Institute"/>
            <person name="Lucas S."/>
            <person name="Copeland A."/>
            <person name="Lapidus A."/>
            <person name="Cheng J.-F."/>
            <person name="Bruce D."/>
            <person name="Goodwin L."/>
            <person name="Pitluck S."/>
            <person name="Davenport K."/>
            <person name="Detter J.C."/>
            <person name="Han C."/>
            <person name="Tapia R."/>
            <person name="Larimer F."/>
            <person name="Land M."/>
            <person name="Hauser L."/>
            <person name="Kyrpides N."/>
            <person name="Mikhailova N."/>
            <person name="Anderson I.J."/>
            <person name="Woyke T."/>
        </authorList>
    </citation>
    <scope>NUCLEOTIDE SEQUENCE [LARGE SCALE GENOMIC DNA]</scope>
    <source>
        <strain evidence="2">DSM 12710 / JCM 10830 / BK20S6-10-b1 / P8</strain>
    </source>
</reference>
<evidence type="ECO:0000313" key="2">
    <source>
        <dbReference type="Proteomes" id="UP000002573"/>
    </source>
</evidence>
<sequence length="107" mass="12293">MPKLKKIILVTATHHPYHNLWSKLAEELASKYNAELEVKHEDYVFLIEHGDTDEYGMAWVPQILAEFDDGTIKVLLSQLPLNEALQPDAEKAVEIMSEKIKKYEGRS</sequence>
<dbReference type="HOGENOM" id="CLU_2204008_0_0_2"/>
<dbReference type="KEGG" id="shc:Shell_1593"/>
<protein>
    <recommendedName>
        <fullName evidence="3">Flavodoxin-like domain-containing protein</fullName>
    </recommendedName>
</protein>
<gene>
    <name evidence="1" type="ordered locus">Shell_1593</name>
</gene>